<dbReference type="EMBL" id="VZZJ01000005">
    <property type="protein sequence ID" value="KAB1074317.1"/>
    <property type="molecule type" value="Genomic_DNA"/>
</dbReference>
<dbReference type="AlphaFoldDB" id="A0A6N6MRZ4"/>
<dbReference type="Proteomes" id="UP000441523">
    <property type="component" value="Unassembled WGS sequence"/>
</dbReference>
<dbReference type="RefSeq" id="WP_150962714.1">
    <property type="nucleotide sequence ID" value="NZ_VZZJ01000005.1"/>
</dbReference>
<gene>
    <name evidence="1" type="ORF">F6X51_08035</name>
</gene>
<keyword evidence="2" id="KW-1185">Reference proteome</keyword>
<reference evidence="1 2" key="1">
    <citation type="submission" date="2019-09" db="EMBL/GenBank/DDBJ databases">
        <title>YIM 132548 draft genome.</title>
        <authorList>
            <person name="Jiang L."/>
        </authorList>
    </citation>
    <scope>NUCLEOTIDE SEQUENCE [LARGE SCALE GENOMIC DNA]</scope>
    <source>
        <strain evidence="1 2">YIM 132548</strain>
    </source>
</reference>
<evidence type="ECO:0000313" key="2">
    <source>
        <dbReference type="Proteomes" id="UP000441523"/>
    </source>
</evidence>
<evidence type="ECO:0000313" key="1">
    <source>
        <dbReference type="EMBL" id="KAB1074317.1"/>
    </source>
</evidence>
<sequence>MIQIQPMPVPPLCPDAIAGIGARLRRTYADSAFAGLPRRHVELILQLRAQERAQERERARERARR</sequence>
<name>A0A6N6MRZ4_9HYPH</name>
<comment type="caution">
    <text evidence="1">The sequence shown here is derived from an EMBL/GenBank/DDBJ whole genome shotgun (WGS) entry which is preliminary data.</text>
</comment>
<proteinExistence type="predicted"/>
<accession>A0A6N6MRZ4</accession>
<organism evidence="1 2">
    <name type="scientific">Methylobacterium planeticum</name>
    <dbReference type="NCBI Taxonomy" id="2615211"/>
    <lineage>
        <taxon>Bacteria</taxon>
        <taxon>Pseudomonadati</taxon>
        <taxon>Pseudomonadota</taxon>
        <taxon>Alphaproteobacteria</taxon>
        <taxon>Hyphomicrobiales</taxon>
        <taxon>Methylobacteriaceae</taxon>
        <taxon>Methylobacterium</taxon>
    </lineage>
</organism>
<protein>
    <submittedName>
        <fullName evidence="1">Uncharacterized protein</fullName>
    </submittedName>
</protein>